<reference evidence="4" key="1">
    <citation type="journal article" date="2019" name="Int. J. Syst. Evol. Microbiol.">
        <title>The Global Catalogue of Microorganisms (GCM) 10K type strain sequencing project: providing services to taxonomists for standard genome sequencing and annotation.</title>
        <authorList>
            <consortium name="The Broad Institute Genomics Platform"/>
            <consortium name="The Broad Institute Genome Sequencing Center for Infectious Disease"/>
            <person name="Wu L."/>
            <person name="Ma J."/>
        </authorList>
    </citation>
    <scope>NUCLEOTIDE SEQUENCE [LARGE SCALE GENOMIC DNA]</scope>
    <source>
        <strain evidence="4">CECT 7131</strain>
    </source>
</reference>
<dbReference type="Gene3D" id="3.40.190.150">
    <property type="entry name" value="Bordetella uptake gene, domain 1"/>
    <property type="match status" value="1"/>
</dbReference>
<evidence type="ECO:0000256" key="1">
    <source>
        <dbReference type="ARBA" id="ARBA00006987"/>
    </source>
</evidence>
<keyword evidence="2" id="KW-0732">Signal</keyword>
<sequence length="321" mass="33375">MIGRRTLAPLLLAAGAARAQVPPWPSRTLRMVIPWPPGQATDIIGRIIAQHLSARLGQTVVPENRPGAGGMIGTDAVAKAAPDGYTLLSASIGPITFGPLVQRTPYDVARDLAPVCSFGIAPYMLLVKPDFPAADARAFVALLKRNPGKYTFASSGIGGAQHLLTALFNARAGVDALHVPFQGSGPAMAAFLGGSVDYAIETPAAAGALVRQGSLRPLGISTARPSPLLPGLEPLASAADLPGYDIGGWNGLMTTAGTPAPIIDRLLAEVTDGLATPELRERFAALGMEVGVLGPEAFRTMLRAQWELFGGLIRQLGIRAE</sequence>
<evidence type="ECO:0000313" key="4">
    <source>
        <dbReference type="Proteomes" id="UP001529369"/>
    </source>
</evidence>
<dbReference type="PANTHER" id="PTHR42928">
    <property type="entry name" value="TRICARBOXYLATE-BINDING PROTEIN"/>
    <property type="match status" value="1"/>
</dbReference>
<dbReference type="EMBL" id="JAUFPN010000197">
    <property type="protein sequence ID" value="MDN3567733.1"/>
    <property type="molecule type" value="Genomic_DNA"/>
</dbReference>
<protein>
    <submittedName>
        <fullName evidence="3">Tripartite tricarboxylate transporter substrate binding protein</fullName>
    </submittedName>
</protein>
<dbReference type="InterPro" id="IPR005064">
    <property type="entry name" value="BUG"/>
</dbReference>
<dbReference type="PANTHER" id="PTHR42928:SF5">
    <property type="entry name" value="BLR1237 PROTEIN"/>
    <property type="match status" value="1"/>
</dbReference>
<name>A0ABT8ADW4_9PROT</name>
<dbReference type="PIRSF" id="PIRSF017082">
    <property type="entry name" value="YflP"/>
    <property type="match status" value="1"/>
</dbReference>
<gene>
    <name evidence="3" type="ORF">QWZ14_25425</name>
</gene>
<proteinExistence type="inferred from homology"/>
<feature type="signal peptide" evidence="2">
    <location>
        <begin position="1"/>
        <end position="19"/>
    </location>
</feature>
<accession>A0ABT8ADW4</accession>
<dbReference type="RefSeq" id="WP_290319793.1">
    <property type="nucleotide sequence ID" value="NZ_JAUFPN010000197.1"/>
</dbReference>
<keyword evidence="4" id="KW-1185">Reference proteome</keyword>
<feature type="chain" id="PRO_5047138513" evidence="2">
    <location>
        <begin position="20"/>
        <end position="321"/>
    </location>
</feature>
<dbReference type="Proteomes" id="UP001529369">
    <property type="component" value="Unassembled WGS sequence"/>
</dbReference>
<evidence type="ECO:0000256" key="2">
    <source>
        <dbReference type="SAM" id="SignalP"/>
    </source>
</evidence>
<dbReference type="Pfam" id="PF03401">
    <property type="entry name" value="TctC"/>
    <property type="match status" value="1"/>
</dbReference>
<dbReference type="CDD" id="cd07012">
    <property type="entry name" value="PBP2_Bug_TTT"/>
    <property type="match status" value="1"/>
</dbReference>
<comment type="similarity">
    <text evidence="1">Belongs to the UPF0065 (bug) family.</text>
</comment>
<organism evidence="3 4">
    <name type="scientific">Paeniroseomonas aquatica</name>
    <dbReference type="NCBI Taxonomy" id="373043"/>
    <lineage>
        <taxon>Bacteria</taxon>
        <taxon>Pseudomonadati</taxon>
        <taxon>Pseudomonadota</taxon>
        <taxon>Alphaproteobacteria</taxon>
        <taxon>Acetobacterales</taxon>
        <taxon>Acetobacteraceae</taxon>
        <taxon>Paeniroseomonas</taxon>
    </lineage>
</organism>
<dbReference type="Gene3D" id="3.40.190.10">
    <property type="entry name" value="Periplasmic binding protein-like II"/>
    <property type="match status" value="1"/>
</dbReference>
<dbReference type="InterPro" id="IPR042100">
    <property type="entry name" value="Bug_dom1"/>
</dbReference>
<evidence type="ECO:0000313" key="3">
    <source>
        <dbReference type="EMBL" id="MDN3567733.1"/>
    </source>
</evidence>
<dbReference type="SUPFAM" id="SSF53850">
    <property type="entry name" value="Periplasmic binding protein-like II"/>
    <property type="match status" value="1"/>
</dbReference>
<comment type="caution">
    <text evidence="3">The sequence shown here is derived from an EMBL/GenBank/DDBJ whole genome shotgun (WGS) entry which is preliminary data.</text>
</comment>